<evidence type="ECO:0000313" key="2">
    <source>
        <dbReference type="Proteomes" id="UP000253226"/>
    </source>
</evidence>
<name>A0A367WH69_9PROT</name>
<dbReference type="AlphaFoldDB" id="A0A367WH69"/>
<dbReference type="InterPro" id="IPR010710">
    <property type="entry name" value="DUF1289"/>
</dbReference>
<keyword evidence="1" id="KW-0436">Ligase</keyword>
<dbReference type="PANTHER" id="PTHR35175:SF2">
    <property type="entry name" value="DUF1289 DOMAIN-CONTAINING PROTEIN"/>
    <property type="match status" value="1"/>
</dbReference>
<reference evidence="1 2" key="1">
    <citation type="submission" date="2014-07" db="EMBL/GenBank/DDBJ databases">
        <title>Draft genome sequence of Thalassospira profundimaris 35.</title>
        <authorList>
            <person name="Lai Q."/>
            <person name="Shao Z."/>
        </authorList>
    </citation>
    <scope>NUCLEOTIDE SEQUENCE [LARGE SCALE GENOMIC DNA]</scope>
    <source>
        <strain evidence="1 2">35</strain>
    </source>
</reference>
<dbReference type="Pfam" id="PF06945">
    <property type="entry name" value="DUF1289"/>
    <property type="match status" value="1"/>
</dbReference>
<gene>
    <name evidence="1" type="ORF">TH19_02460</name>
</gene>
<sequence length="63" mass="6765">MTVKSPCIGTCVLDPKSGYCMGCFRTGDEIGAWMGLSDGNKKRVISKAAKRRNQIAQPNDTAS</sequence>
<accession>A0A367WH69</accession>
<dbReference type="RefSeq" id="WP_114100694.1">
    <property type="nucleotide sequence ID" value="NZ_JPWF01000001.1"/>
</dbReference>
<dbReference type="EMBL" id="JPWF01000001">
    <property type="protein sequence ID" value="RCK39921.1"/>
    <property type="molecule type" value="Genomic_DNA"/>
</dbReference>
<organism evidence="1 2">
    <name type="scientific">Thalassospira profundimaris</name>
    <dbReference type="NCBI Taxonomy" id="502049"/>
    <lineage>
        <taxon>Bacteria</taxon>
        <taxon>Pseudomonadati</taxon>
        <taxon>Pseudomonadota</taxon>
        <taxon>Alphaproteobacteria</taxon>
        <taxon>Rhodospirillales</taxon>
        <taxon>Thalassospiraceae</taxon>
        <taxon>Thalassospira</taxon>
    </lineage>
</organism>
<dbReference type="Proteomes" id="UP000253226">
    <property type="component" value="Unassembled WGS sequence"/>
</dbReference>
<protein>
    <submittedName>
        <fullName evidence="1">Prolyl-tRNA synthetase</fullName>
    </submittedName>
</protein>
<dbReference type="PANTHER" id="PTHR35175">
    <property type="entry name" value="DUF1289 DOMAIN-CONTAINING PROTEIN"/>
    <property type="match status" value="1"/>
</dbReference>
<keyword evidence="1" id="KW-0030">Aminoacyl-tRNA synthetase</keyword>
<proteinExistence type="predicted"/>
<dbReference type="OrthoDB" id="9811423at2"/>
<comment type="caution">
    <text evidence="1">The sequence shown here is derived from an EMBL/GenBank/DDBJ whole genome shotgun (WGS) entry which is preliminary data.</text>
</comment>
<dbReference type="GO" id="GO:0004812">
    <property type="term" value="F:aminoacyl-tRNA ligase activity"/>
    <property type="evidence" value="ECO:0007669"/>
    <property type="project" value="UniProtKB-KW"/>
</dbReference>
<evidence type="ECO:0000313" key="1">
    <source>
        <dbReference type="EMBL" id="RCK39921.1"/>
    </source>
</evidence>